<evidence type="ECO:0000313" key="2">
    <source>
        <dbReference type="EMBL" id="TEA18427.1"/>
    </source>
</evidence>
<comment type="caution">
    <text evidence="2">The sequence shown here is derived from an EMBL/GenBank/DDBJ whole genome shotgun (WGS) entry which is preliminary data.</text>
</comment>
<feature type="region of interest" description="Disordered" evidence="1">
    <location>
        <begin position="1"/>
        <end position="23"/>
    </location>
</feature>
<name>A0A4R8TKD4_9PEZI</name>
<sequence length="585" mass="64737">MLKQAMGQSSGGTRQRILPHKKRWARGLHDAQDDAMSIMSAATHMTTWTRRDGQNPGPQRVIRVVATTVIRDRCGSHGPLRDPLLIGSRLCARHQDKRHLDQVHASPQSTRPEILHVPDFPKTKTVWAGDSTLRTLIVSQNDWCPWRGNPKTGSRHQRRWTESQGSILKHNTEREEHERRKPSIAFVAYTMRCIEPERSDDEVNSGDTDCNAGADGKQQLDMMASIWIEAQAESSVPGWPPIPDFSLAISAGGSRSTSTVQPSHMGRRAEDTTYMIQISPMSAMACLASVTFWVTIMATVTMTHRALDMSRPSDPMTQHRWVKMHWPLVTMRQRKARLYGDTARMAHMPLFGRPGSIPSHPIPSHSPRVSGPFGDYHPVRIGSGVVTKACDGSTNLTSASDELACTNALAPLSWSISPRLGIVSQHVLFLVPTYPSTAATAAAAAAAAAADYASTSLKHAVMSQSQYALEAENGDSNPHHLSGWWHTYEDGVDTLFLTHGRAYRYRYPSSVFALAAQNDGPRLVKRSPHDRSQGCRIGPNGPICGLPKDLGLPRIYEPPWVARLPGCRIAPRSISWISQTMFRRC</sequence>
<evidence type="ECO:0000313" key="3">
    <source>
        <dbReference type="Proteomes" id="UP000295604"/>
    </source>
</evidence>
<dbReference type="EMBL" id="QAPF01000065">
    <property type="protein sequence ID" value="TEA18427.1"/>
    <property type="molecule type" value="Genomic_DNA"/>
</dbReference>
<reference evidence="2 3" key="1">
    <citation type="submission" date="2018-11" db="EMBL/GenBank/DDBJ databases">
        <title>Genome sequence and assembly of Colletotrichum sidae.</title>
        <authorList>
            <person name="Gan P."/>
            <person name="Shirasu K."/>
        </authorList>
    </citation>
    <scope>NUCLEOTIDE SEQUENCE [LARGE SCALE GENOMIC DNA]</scope>
    <source>
        <strain evidence="2 3">CBS 518.97</strain>
    </source>
</reference>
<gene>
    <name evidence="2" type="ORF">C8034_v011038</name>
</gene>
<dbReference type="Proteomes" id="UP000295604">
    <property type="component" value="Unassembled WGS sequence"/>
</dbReference>
<keyword evidence="3" id="KW-1185">Reference proteome</keyword>
<organism evidence="2 3">
    <name type="scientific">Colletotrichum sidae</name>
    <dbReference type="NCBI Taxonomy" id="1347389"/>
    <lineage>
        <taxon>Eukaryota</taxon>
        <taxon>Fungi</taxon>
        <taxon>Dikarya</taxon>
        <taxon>Ascomycota</taxon>
        <taxon>Pezizomycotina</taxon>
        <taxon>Sordariomycetes</taxon>
        <taxon>Hypocreomycetidae</taxon>
        <taxon>Glomerellales</taxon>
        <taxon>Glomerellaceae</taxon>
        <taxon>Colletotrichum</taxon>
        <taxon>Colletotrichum orbiculare species complex</taxon>
    </lineage>
</organism>
<evidence type="ECO:0000256" key="1">
    <source>
        <dbReference type="SAM" id="MobiDB-lite"/>
    </source>
</evidence>
<accession>A0A4R8TKD4</accession>
<dbReference type="AlphaFoldDB" id="A0A4R8TKD4"/>
<proteinExistence type="predicted"/>
<protein>
    <submittedName>
        <fullName evidence="2">Uncharacterized protein</fullName>
    </submittedName>
</protein>
<feature type="compositionally biased region" description="Polar residues" evidence="1">
    <location>
        <begin position="1"/>
        <end position="13"/>
    </location>
</feature>